<dbReference type="PANTHER" id="PTHR22930:SF269">
    <property type="entry name" value="NUCLEASE HARBI1-LIKE PROTEIN"/>
    <property type="match status" value="1"/>
</dbReference>
<evidence type="ECO:0000256" key="5">
    <source>
        <dbReference type="ARBA" id="ARBA00022723"/>
    </source>
</evidence>
<evidence type="ECO:0000256" key="1">
    <source>
        <dbReference type="ARBA" id="ARBA00001968"/>
    </source>
</evidence>
<dbReference type="PANTHER" id="PTHR22930">
    <property type="match status" value="1"/>
</dbReference>
<evidence type="ECO:0000256" key="3">
    <source>
        <dbReference type="ARBA" id="ARBA00006958"/>
    </source>
</evidence>
<comment type="cofactor">
    <cofactor evidence="1">
        <name>a divalent metal cation</name>
        <dbReference type="ChEBI" id="CHEBI:60240"/>
    </cofactor>
</comment>
<evidence type="ECO:0000256" key="7">
    <source>
        <dbReference type="ARBA" id="ARBA00023242"/>
    </source>
</evidence>
<organism evidence="9 10">
    <name type="scientific">Parnassius mnemosyne</name>
    <name type="common">clouded apollo</name>
    <dbReference type="NCBI Taxonomy" id="213953"/>
    <lineage>
        <taxon>Eukaryota</taxon>
        <taxon>Metazoa</taxon>
        <taxon>Ecdysozoa</taxon>
        <taxon>Arthropoda</taxon>
        <taxon>Hexapoda</taxon>
        <taxon>Insecta</taxon>
        <taxon>Pterygota</taxon>
        <taxon>Neoptera</taxon>
        <taxon>Endopterygota</taxon>
        <taxon>Lepidoptera</taxon>
        <taxon>Glossata</taxon>
        <taxon>Ditrysia</taxon>
        <taxon>Papilionoidea</taxon>
        <taxon>Papilionidae</taxon>
        <taxon>Parnassiinae</taxon>
        <taxon>Parnassini</taxon>
        <taxon>Parnassius</taxon>
        <taxon>Driopa</taxon>
    </lineage>
</organism>
<keyword evidence="6" id="KW-0378">Hydrolase</keyword>
<dbReference type="GO" id="GO:0046872">
    <property type="term" value="F:metal ion binding"/>
    <property type="evidence" value="ECO:0007669"/>
    <property type="project" value="UniProtKB-KW"/>
</dbReference>
<reference evidence="9 10" key="1">
    <citation type="submission" date="2023-11" db="EMBL/GenBank/DDBJ databases">
        <authorList>
            <person name="Hedman E."/>
            <person name="Englund M."/>
            <person name="Stromberg M."/>
            <person name="Nyberg Akerstrom W."/>
            <person name="Nylinder S."/>
            <person name="Jareborg N."/>
            <person name="Kallberg Y."/>
            <person name="Kronander E."/>
        </authorList>
    </citation>
    <scope>NUCLEOTIDE SEQUENCE [LARGE SCALE GENOMIC DNA]</scope>
</reference>
<keyword evidence="4" id="KW-0540">Nuclease</keyword>
<evidence type="ECO:0000256" key="4">
    <source>
        <dbReference type="ARBA" id="ARBA00022722"/>
    </source>
</evidence>
<dbReference type="GO" id="GO:0016787">
    <property type="term" value="F:hydrolase activity"/>
    <property type="evidence" value="ECO:0007669"/>
    <property type="project" value="UniProtKB-KW"/>
</dbReference>
<dbReference type="InterPro" id="IPR045249">
    <property type="entry name" value="HARBI1-like"/>
</dbReference>
<dbReference type="Proteomes" id="UP001314205">
    <property type="component" value="Unassembled WGS sequence"/>
</dbReference>
<dbReference type="InterPro" id="IPR027806">
    <property type="entry name" value="HARBI1_dom"/>
</dbReference>
<evidence type="ECO:0000313" key="9">
    <source>
        <dbReference type="EMBL" id="CAK1579833.1"/>
    </source>
</evidence>
<dbReference type="Pfam" id="PF13359">
    <property type="entry name" value="DDE_Tnp_4"/>
    <property type="match status" value="1"/>
</dbReference>
<comment type="caution">
    <text evidence="9">The sequence shown here is derived from an EMBL/GenBank/DDBJ whole genome shotgun (WGS) entry which is preliminary data.</text>
</comment>
<evidence type="ECO:0000313" key="10">
    <source>
        <dbReference type="Proteomes" id="UP001314205"/>
    </source>
</evidence>
<keyword evidence="7" id="KW-0539">Nucleus</keyword>
<dbReference type="GO" id="GO:0005634">
    <property type="term" value="C:nucleus"/>
    <property type="evidence" value="ECO:0007669"/>
    <property type="project" value="UniProtKB-SubCell"/>
</dbReference>
<comment type="similarity">
    <text evidence="3">Belongs to the HARBI1 family.</text>
</comment>
<evidence type="ECO:0000256" key="2">
    <source>
        <dbReference type="ARBA" id="ARBA00004123"/>
    </source>
</evidence>
<keyword evidence="10" id="KW-1185">Reference proteome</keyword>
<evidence type="ECO:0000256" key="6">
    <source>
        <dbReference type="ARBA" id="ARBA00022801"/>
    </source>
</evidence>
<gene>
    <name evidence="9" type="ORF">PARMNEM_LOCUS1720</name>
</gene>
<comment type="subcellular location">
    <subcellularLocation>
        <location evidence="2">Nucleus</location>
    </subcellularLocation>
</comment>
<protein>
    <recommendedName>
        <fullName evidence="8">DDE Tnp4 domain-containing protein</fullName>
    </recommendedName>
</protein>
<feature type="domain" description="DDE Tnp4" evidence="8">
    <location>
        <begin position="180"/>
        <end position="345"/>
    </location>
</feature>
<name>A0AAV1K9Z1_9NEOP</name>
<accession>A0AAV1K9Z1</accession>
<dbReference type="AlphaFoldDB" id="A0AAV1K9Z1"/>
<proteinExistence type="inferred from homology"/>
<dbReference type="GO" id="GO:0004518">
    <property type="term" value="F:nuclease activity"/>
    <property type="evidence" value="ECO:0007669"/>
    <property type="project" value="UniProtKB-KW"/>
</dbReference>
<sequence>MDAEICTAIAVTLCALAHYNYVYIKDKKKIKKKWRRRRWWMTKIHRNRTSLTMENQLMELVAEPSGEFKKFTRMSLEDFEYLLNKVSPVIMKRDTQLREAIPARVRLAVTLRFLASGDNYESLHFLFKISPQIISKIIPEVCLALNQVLKEEIKIPSTAEEWLDIENGFARKYPRAIGSIDGKHITLECPSNSGSEYYNYKKTFSIVLLALVDSSYNFIFEDIGSQGRISDGGVFRNSLLWQKICTNALNIPEPNPLPGSNVHVPYVFLGDGAFALTDHVMKPYPGNHEYGSPKRIFNQALSRARVVVENTFGILVTKFRVFKKPFQLCPEKISLITMTCILLHNYLRKSNTSLPIYTPPGTIDIYDNNDILTHPGTWRQELESNSAVRDLLHVPRRPASNAREIREEFTNYFFALSQQQNLP</sequence>
<evidence type="ECO:0000259" key="8">
    <source>
        <dbReference type="Pfam" id="PF13359"/>
    </source>
</evidence>
<keyword evidence="5" id="KW-0479">Metal-binding</keyword>
<dbReference type="EMBL" id="CAVLGL010000013">
    <property type="protein sequence ID" value="CAK1579833.1"/>
    <property type="molecule type" value="Genomic_DNA"/>
</dbReference>